<feature type="region of interest" description="Disordered" evidence="1">
    <location>
        <begin position="92"/>
        <end position="159"/>
    </location>
</feature>
<gene>
    <name evidence="2" type="ORF">SAMN05661093_10058</name>
</gene>
<sequence>MSTTAPAGLSVSRRELAMLHAIAAGRGEITGSCEPDLFIDGLACCDQSAAHHLAHTGLVHATRPARVEQRVPVELATPGHAVLATLASTNWPTSHPRTVDFDPARRTGEPLRARGSKIVERDPDTPRTPPRSYPGKQATSTEVTATQNSTTVWNQEAAA</sequence>
<accession>A0A1W2FX28</accession>
<dbReference type="AlphaFoldDB" id="A0A1W2FX28"/>
<evidence type="ECO:0000313" key="3">
    <source>
        <dbReference type="Proteomes" id="UP000192674"/>
    </source>
</evidence>
<feature type="compositionally biased region" description="Basic and acidic residues" evidence="1">
    <location>
        <begin position="97"/>
        <end position="125"/>
    </location>
</feature>
<reference evidence="2 3" key="1">
    <citation type="submission" date="2017-04" db="EMBL/GenBank/DDBJ databases">
        <authorList>
            <person name="Afonso C.L."/>
            <person name="Miller P.J."/>
            <person name="Scott M.A."/>
            <person name="Spackman E."/>
            <person name="Goraichik I."/>
            <person name="Dimitrov K.M."/>
            <person name="Suarez D.L."/>
            <person name="Swayne D.E."/>
        </authorList>
    </citation>
    <scope>NUCLEOTIDE SEQUENCE [LARGE SCALE GENOMIC DNA]</scope>
    <source>
        <strain evidence="2 3">DSM 43828</strain>
    </source>
</reference>
<dbReference type="EMBL" id="FWXV01000014">
    <property type="protein sequence ID" value="SMD26475.1"/>
    <property type="molecule type" value="Genomic_DNA"/>
</dbReference>
<keyword evidence="3" id="KW-1185">Reference proteome</keyword>
<dbReference type="Proteomes" id="UP000192674">
    <property type="component" value="Unassembled WGS sequence"/>
</dbReference>
<organism evidence="2 3">
    <name type="scientific">Kibdelosporangium aridum</name>
    <dbReference type="NCBI Taxonomy" id="2030"/>
    <lineage>
        <taxon>Bacteria</taxon>
        <taxon>Bacillati</taxon>
        <taxon>Actinomycetota</taxon>
        <taxon>Actinomycetes</taxon>
        <taxon>Pseudonocardiales</taxon>
        <taxon>Pseudonocardiaceae</taxon>
        <taxon>Kibdelosporangium</taxon>
    </lineage>
</organism>
<name>A0A1W2FX28_KIBAR</name>
<dbReference type="RefSeq" id="WP_200826053.1">
    <property type="nucleotide sequence ID" value="NZ_FWXV01000014.1"/>
</dbReference>
<evidence type="ECO:0000256" key="1">
    <source>
        <dbReference type="SAM" id="MobiDB-lite"/>
    </source>
</evidence>
<protein>
    <submittedName>
        <fullName evidence="2">Uncharacterized protein</fullName>
    </submittedName>
</protein>
<proteinExistence type="predicted"/>
<feature type="compositionally biased region" description="Polar residues" evidence="1">
    <location>
        <begin position="137"/>
        <end position="159"/>
    </location>
</feature>
<evidence type="ECO:0000313" key="2">
    <source>
        <dbReference type="EMBL" id="SMD26475.1"/>
    </source>
</evidence>